<dbReference type="Proteomes" id="UP001152888">
    <property type="component" value="Unassembled WGS sequence"/>
</dbReference>
<accession>A0A9P0QDF5</accession>
<evidence type="ECO:0000259" key="2">
    <source>
        <dbReference type="Pfam" id="PF13843"/>
    </source>
</evidence>
<feature type="domain" description="PiggyBac transposable element-derived protein" evidence="2">
    <location>
        <begin position="126"/>
        <end position="482"/>
    </location>
</feature>
<feature type="compositionally biased region" description="Acidic residues" evidence="1">
    <location>
        <begin position="31"/>
        <end position="47"/>
    </location>
</feature>
<proteinExistence type="predicted"/>
<dbReference type="OrthoDB" id="6431208at2759"/>
<dbReference type="PANTHER" id="PTHR46599">
    <property type="entry name" value="PIGGYBAC TRANSPOSABLE ELEMENT-DERIVED PROTEIN 4"/>
    <property type="match status" value="1"/>
</dbReference>
<keyword evidence="4" id="KW-1185">Reference proteome</keyword>
<evidence type="ECO:0000313" key="3">
    <source>
        <dbReference type="EMBL" id="CAH2017704.1"/>
    </source>
</evidence>
<protein>
    <recommendedName>
        <fullName evidence="2">PiggyBac transposable element-derived protein domain-containing protein</fullName>
    </recommendedName>
</protein>
<dbReference type="Pfam" id="PF13843">
    <property type="entry name" value="DDE_Tnp_1_7"/>
    <property type="match status" value="1"/>
</dbReference>
<sequence>MSDPKRRCVQTSRDPEVWMQWFNEISSGEESPLDEEDSDEKEEDVCVESDHHETESEQEIPEVDQDEPDWEEETDEGEADIFYWGKDKVTKWKKGRSNTQVRTRSQNIIKLLPGTKGSARNARSETDCLKLFINDTVIRIITISTNIYIMKVKSKFQRFRDARQTDEREITAFIGILILIGTLRSSRKNLKNIWDNSKGSGVEACYLAMSEKRFRFLIRCLRFDDIRTRDERKEIDKLAPIRELFETFLVNFQNNFIASEYLTVDEQLLAFRGRCGFKQFIPSKPAKYGIKTFALCDSKTSYTFNLETYVGTQPEGPYKLSNSSEDIVIRLVNPVAGTNRNITGDNWFTSLSLVKKLLQEKKLTYIGTMRKNKREIPPQFLPNKNRPEKSSLFGFQKDCTMVSYCPKKNRSVILLSSMHFDDAIDEETGDDKKPVIIADYNHTKIDVDLVDQLCQKYNVARNTRRWPTVVFYNLINISGINALCVYKANHPPQKRIARSDFLQSCAWDLIRPQIEFRSTIPSLPVDMRRRARATLNVREVSPSPSNQPKTTVGRCHICPRQRDKSTRKICSQCRRFACKQHMSDTCTACLKE</sequence>
<name>A0A9P0QDF5_ACAOB</name>
<evidence type="ECO:0000313" key="4">
    <source>
        <dbReference type="Proteomes" id="UP001152888"/>
    </source>
</evidence>
<dbReference type="EMBL" id="CAKOFQ010009407">
    <property type="protein sequence ID" value="CAH2017704.1"/>
    <property type="molecule type" value="Genomic_DNA"/>
</dbReference>
<dbReference type="AlphaFoldDB" id="A0A9P0QDF5"/>
<evidence type="ECO:0000256" key="1">
    <source>
        <dbReference type="SAM" id="MobiDB-lite"/>
    </source>
</evidence>
<feature type="compositionally biased region" description="Acidic residues" evidence="1">
    <location>
        <begin position="56"/>
        <end position="77"/>
    </location>
</feature>
<comment type="caution">
    <text evidence="3">The sequence shown here is derived from an EMBL/GenBank/DDBJ whole genome shotgun (WGS) entry which is preliminary data.</text>
</comment>
<dbReference type="PANTHER" id="PTHR46599:SF6">
    <property type="entry name" value="DUAL SPECIFICITY PHOSPHATASE 26"/>
    <property type="match status" value="1"/>
</dbReference>
<dbReference type="InterPro" id="IPR029526">
    <property type="entry name" value="PGBD"/>
</dbReference>
<organism evidence="3 4">
    <name type="scientific">Acanthoscelides obtectus</name>
    <name type="common">Bean weevil</name>
    <name type="synonym">Bruchus obtectus</name>
    <dbReference type="NCBI Taxonomy" id="200917"/>
    <lineage>
        <taxon>Eukaryota</taxon>
        <taxon>Metazoa</taxon>
        <taxon>Ecdysozoa</taxon>
        <taxon>Arthropoda</taxon>
        <taxon>Hexapoda</taxon>
        <taxon>Insecta</taxon>
        <taxon>Pterygota</taxon>
        <taxon>Neoptera</taxon>
        <taxon>Endopterygota</taxon>
        <taxon>Coleoptera</taxon>
        <taxon>Polyphaga</taxon>
        <taxon>Cucujiformia</taxon>
        <taxon>Chrysomeloidea</taxon>
        <taxon>Chrysomelidae</taxon>
        <taxon>Bruchinae</taxon>
        <taxon>Bruchini</taxon>
        <taxon>Acanthoscelides</taxon>
    </lineage>
</organism>
<reference evidence="3" key="1">
    <citation type="submission" date="2022-03" db="EMBL/GenBank/DDBJ databases">
        <authorList>
            <person name="Sayadi A."/>
        </authorList>
    </citation>
    <scope>NUCLEOTIDE SEQUENCE</scope>
</reference>
<gene>
    <name evidence="3" type="ORF">ACAOBT_LOCUS36182</name>
</gene>
<feature type="region of interest" description="Disordered" evidence="1">
    <location>
        <begin position="23"/>
        <end position="77"/>
    </location>
</feature>